<evidence type="ECO:0000313" key="4">
    <source>
        <dbReference type="EMBL" id="EQM72983.1"/>
    </source>
</evidence>
<dbReference type="CDD" id="cd04301">
    <property type="entry name" value="NAT_SF"/>
    <property type="match status" value="1"/>
</dbReference>
<dbReference type="PATRIC" id="fig|1333857.3.peg.3653"/>
<dbReference type="PANTHER" id="PTHR43800:SF1">
    <property type="entry name" value="PEPTIDYL-LYSINE N-ACETYLTRANSFERASE YJAB"/>
    <property type="match status" value="1"/>
</dbReference>
<dbReference type="InterPro" id="IPR016181">
    <property type="entry name" value="Acyl_CoA_acyltransferase"/>
</dbReference>
<dbReference type="GO" id="GO:0016747">
    <property type="term" value="F:acyltransferase activity, transferring groups other than amino-acyl groups"/>
    <property type="evidence" value="ECO:0007669"/>
    <property type="project" value="InterPro"/>
</dbReference>
<dbReference type="Proteomes" id="UP000016033">
    <property type="component" value="Unassembled WGS sequence"/>
</dbReference>
<comment type="caution">
    <text evidence="4">The sequence shown here is derived from an EMBL/GenBank/DDBJ whole genome shotgun (WGS) entry which is preliminary data.</text>
</comment>
<dbReference type="Gene3D" id="3.40.630.30">
    <property type="match status" value="1"/>
</dbReference>
<proteinExistence type="predicted"/>
<accession>T5K1A3</accession>
<dbReference type="InterPro" id="IPR000182">
    <property type="entry name" value="GNAT_dom"/>
</dbReference>
<dbReference type="EMBL" id="ATAO01000239">
    <property type="protein sequence ID" value="EQM72983.1"/>
    <property type="molecule type" value="Genomic_DNA"/>
</dbReference>
<protein>
    <recommendedName>
        <fullName evidence="3">N-acetyltransferase domain-containing protein</fullName>
    </recommendedName>
</protein>
<dbReference type="AlphaFoldDB" id="T5K1A3"/>
<dbReference type="PROSITE" id="PS51186">
    <property type="entry name" value="GNAT"/>
    <property type="match status" value="1"/>
</dbReference>
<keyword evidence="1" id="KW-0808">Transferase</keyword>
<name>T5K1A3_MICMQ</name>
<evidence type="ECO:0000256" key="1">
    <source>
        <dbReference type="ARBA" id="ARBA00022679"/>
    </source>
</evidence>
<dbReference type="PANTHER" id="PTHR43800">
    <property type="entry name" value="PEPTIDYL-LYSINE N-ACETYLTRANSFERASE YJAB"/>
    <property type="match status" value="1"/>
</dbReference>
<organism evidence="4 5">
    <name type="scientific">Microbacterium maritypicum MF109</name>
    <dbReference type="NCBI Taxonomy" id="1333857"/>
    <lineage>
        <taxon>Bacteria</taxon>
        <taxon>Bacillati</taxon>
        <taxon>Actinomycetota</taxon>
        <taxon>Actinomycetes</taxon>
        <taxon>Micrococcales</taxon>
        <taxon>Microbacteriaceae</taxon>
        <taxon>Microbacterium</taxon>
    </lineage>
</organism>
<gene>
    <name evidence="4" type="ORF">L687_08155</name>
</gene>
<reference evidence="4 5" key="1">
    <citation type="journal article" date="2013" name="Genome Announc.">
        <title>Whole-genome sequences of five oyster-associated bacteria show potential for crude oil hydrocarbon degradation.</title>
        <authorList>
            <person name="Chauhan A."/>
            <person name="Green S."/>
            <person name="Pathak A."/>
            <person name="Thomas J."/>
            <person name="Venkatramanan R."/>
        </authorList>
    </citation>
    <scope>NUCLEOTIDE SEQUENCE [LARGE SCALE GENOMIC DNA]</scope>
    <source>
        <strain evidence="4 5">MF109</strain>
    </source>
</reference>
<evidence type="ECO:0000259" key="3">
    <source>
        <dbReference type="PROSITE" id="PS51186"/>
    </source>
</evidence>
<keyword evidence="2" id="KW-0012">Acyltransferase</keyword>
<dbReference type="SUPFAM" id="SSF55729">
    <property type="entry name" value="Acyl-CoA N-acyltransferases (Nat)"/>
    <property type="match status" value="1"/>
</dbReference>
<sequence>MSINVVVRPAAPDDDAATEQIEVAADALLIERFGAVDWPPPTPPQERASMPGFVLVAEHHDGTTTTPVVVGFVHVLELDGHAHLEQLSVLPSYGRQGIGRELVTAALTESRHRGHTEITLRTYIDVPWNAPFYTSCGFVVSEPDTSLLRDLVQVESALGLFEHGPRTQMTAVL</sequence>
<dbReference type="Pfam" id="PF00583">
    <property type="entry name" value="Acetyltransf_1"/>
    <property type="match status" value="1"/>
</dbReference>
<dbReference type="RefSeq" id="WP_021201551.1">
    <property type="nucleotide sequence ID" value="NZ_ATAO01000239.1"/>
</dbReference>
<feature type="domain" description="N-acetyltransferase" evidence="3">
    <location>
        <begin position="5"/>
        <end position="165"/>
    </location>
</feature>
<evidence type="ECO:0000256" key="2">
    <source>
        <dbReference type="ARBA" id="ARBA00023315"/>
    </source>
</evidence>
<evidence type="ECO:0000313" key="5">
    <source>
        <dbReference type="Proteomes" id="UP000016033"/>
    </source>
</evidence>